<gene>
    <name evidence="2" type="ORF">QT711_18955</name>
</gene>
<dbReference type="PANTHER" id="PTHR37305">
    <property type="entry name" value="INTEGRAL MEMBRANE PROTEIN-RELATED"/>
    <property type="match status" value="1"/>
</dbReference>
<name>A0ABU4GE71_9BACL</name>
<keyword evidence="1" id="KW-0472">Membrane</keyword>
<dbReference type="Pfam" id="PF12679">
    <property type="entry name" value="ABC2_membrane_2"/>
    <property type="match status" value="1"/>
</dbReference>
<keyword evidence="1" id="KW-1133">Transmembrane helix</keyword>
<reference evidence="2 3" key="1">
    <citation type="submission" date="2023-06" db="EMBL/GenBank/DDBJ databases">
        <title>Sporosarcina sp. nov., isolated from Korean traditional fermented seafood 'Jeotgal'.</title>
        <authorList>
            <person name="Yang A.I."/>
            <person name="Shin N.-R."/>
        </authorList>
    </citation>
    <scope>NUCLEOTIDE SEQUENCE [LARGE SCALE GENOMIC DNA]</scope>
    <source>
        <strain evidence="2 3">KCTC13119</strain>
    </source>
</reference>
<keyword evidence="1" id="KW-0812">Transmembrane</keyword>
<feature type="transmembrane region" description="Helical" evidence="1">
    <location>
        <begin position="343"/>
        <end position="362"/>
    </location>
</feature>
<feature type="transmembrane region" description="Helical" evidence="1">
    <location>
        <begin position="270"/>
        <end position="292"/>
    </location>
</feature>
<dbReference type="PANTHER" id="PTHR37305:SF1">
    <property type="entry name" value="MEMBRANE PROTEIN"/>
    <property type="match status" value="1"/>
</dbReference>
<accession>A0ABU4GE71</accession>
<feature type="transmembrane region" description="Helical" evidence="1">
    <location>
        <begin position="170"/>
        <end position="188"/>
    </location>
</feature>
<sequence>MKLLLFEFKKIFFSKRFLYIMSLLVIGIALLFVRNVTFQSYIVKEENKRIDSQSKASQANARAHRIALENDPENEEQLKLQKMNSEIRDQLYELIGIASSKDWESKLTLQNEIYANTLAYKKEGGDFPLSDKEIRESIAMNEKLLKEGIPPEHAVYSVALPNFMKQIVDLFIHFGAFILLILIIGESLSGEYENHSINQLFTQPLKKTKIIMSKFWSAVLLYIVMLGVVLSSALLIGFVFGEKGSFNYPVLLEKNNAIEFTTISSYMTKGLLIVSVAIIMVIALYLLYSLLFKQTLATLAVLLITLAAGYFISTFVTWGPFSWFNPFANLLPSNMILLQNDHLWYQAIPVTLGVAVVLYILASRKIHTSKIV</sequence>
<protein>
    <submittedName>
        <fullName evidence="2">ABC transporter permease subunit</fullName>
    </submittedName>
</protein>
<evidence type="ECO:0000256" key="1">
    <source>
        <dbReference type="SAM" id="Phobius"/>
    </source>
</evidence>
<dbReference type="EMBL" id="JAUBDI010000035">
    <property type="protein sequence ID" value="MDW0115233.1"/>
    <property type="molecule type" value="Genomic_DNA"/>
</dbReference>
<comment type="caution">
    <text evidence="2">The sequence shown here is derived from an EMBL/GenBank/DDBJ whole genome shotgun (WGS) entry which is preliminary data.</text>
</comment>
<feature type="transmembrane region" description="Helical" evidence="1">
    <location>
        <begin position="215"/>
        <end position="240"/>
    </location>
</feature>
<evidence type="ECO:0000313" key="2">
    <source>
        <dbReference type="EMBL" id="MDW0115233.1"/>
    </source>
</evidence>
<proteinExistence type="predicted"/>
<dbReference type="Proteomes" id="UP001282284">
    <property type="component" value="Unassembled WGS sequence"/>
</dbReference>
<evidence type="ECO:0000313" key="3">
    <source>
        <dbReference type="Proteomes" id="UP001282284"/>
    </source>
</evidence>
<keyword evidence="3" id="KW-1185">Reference proteome</keyword>
<organism evidence="2 3">
    <name type="scientific">Sporosarcina saromensis</name>
    <dbReference type="NCBI Taxonomy" id="359365"/>
    <lineage>
        <taxon>Bacteria</taxon>
        <taxon>Bacillati</taxon>
        <taxon>Bacillota</taxon>
        <taxon>Bacilli</taxon>
        <taxon>Bacillales</taxon>
        <taxon>Caryophanaceae</taxon>
        <taxon>Sporosarcina</taxon>
    </lineage>
</organism>
<dbReference type="RefSeq" id="WP_317946833.1">
    <property type="nucleotide sequence ID" value="NZ_JAUBDI010000035.1"/>
</dbReference>
<feature type="transmembrane region" description="Helical" evidence="1">
    <location>
        <begin position="299"/>
        <end position="323"/>
    </location>
</feature>